<dbReference type="EMBL" id="CABFNP030001192">
    <property type="protein sequence ID" value="CAI6091679.1"/>
    <property type="molecule type" value="Genomic_DNA"/>
</dbReference>
<dbReference type="Proteomes" id="UP001160390">
    <property type="component" value="Unassembled WGS sequence"/>
</dbReference>
<name>A0AA35Q648_9HYPO</name>
<gene>
    <name evidence="1" type="ORF">CCHLO57077_00018102</name>
</gene>
<proteinExistence type="predicted"/>
<reference evidence="1" key="1">
    <citation type="submission" date="2023-01" db="EMBL/GenBank/DDBJ databases">
        <authorList>
            <person name="Piombo E."/>
        </authorList>
    </citation>
    <scope>NUCLEOTIDE SEQUENCE</scope>
</reference>
<evidence type="ECO:0000313" key="1">
    <source>
        <dbReference type="EMBL" id="CAI6091679.1"/>
    </source>
</evidence>
<protein>
    <submittedName>
        <fullName evidence="1">Uncharacterized protein</fullName>
    </submittedName>
</protein>
<comment type="caution">
    <text evidence="1">The sequence shown here is derived from an EMBL/GenBank/DDBJ whole genome shotgun (WGS) entry which is preliminary data.</text>
</comment>
<keyword evidence="2" id="KW-1185">Reference proteome</keyword>
<sequence length="129" mass="15038">FGLFSLFKYIYTDFEATDPCDKLYALLAFGVFNDHQFYHWKRAMGHFHWGNDTTLIDDLTNLDQFSKAKYKWATELPAFIKLFNCVRSKLTWTAEWAHVADEANRLIELVATGKEKIQKAIDFLDNASC</sequence>
<accession>A0AA35Q648</accession>
<evidence type="ECO:0000313" key="2">
    <source>
        <dbReference type="Proteomes" id="UP001160390"/>
    </source>
</evidence>
<feature type="non-terminal residue" evidence="1">
    <location>
        <position position="1"/>
    </location>
</feature>
<dbReference type="AlphaFoldDB" id="A0AA35Q648"/>
<organism evidence="1 2">
    <name type="scientific">Clonostachys chloroleuca</name>
    <dbReference type="NCBI Taxonomy" id="1926264"/>
    <lineage>
        <taxon>Eukaryota</taxon>
        <taxon>Fungi</taxon>
        <taxon>Dikarya</taxon>
        <taxon>Ascomycota</taxon>
        <taxon>Pezizomycotina</taxon>
        <taxon>Sordariomycetes</taxon>
        <taxon>Hypocreomycetidae</taxon>
        <taxon>Hypocreales</taxon>
        <taxon>Bionectriaceae</taxon>
        <taxon>Clonostachys</taxon>
    </lineage>
</organism>